<comment type="function">
    <text evidence="7">Catalyzes the transfer of the diacylglyceryl group from phosphatidylglycerol to the sulfhydryl group of the N-terminal cysteine of a prolipoprotein, the first step in the formation of mature lipoproteins.</text>
</comment>
<dbReference type="PROSITE" id="PS01311">
    <property type="entry name" value="LGT"/>
    <property type="match status" value="1"/>
</dbReference>
<gene>
    <name evidence="7" type="primary">lgt</name>
    <name evidence="8" type="ORF">HYN04_03405</name>
</gene>
<dbReference type="Pfam" id="PF01790">
    <property type="entry name" value="LGT"/>
    <property type="match status" value="1"/>
</dbReference>
<evidence type="ECO:0000313" key="9">
    <source>
        <dbReference type="Proteomes" id="UP000247763"/>
    </source>
</evidence>
<dbReference type="OrthoDB" id="871140at2"/>
<evidence type="ECO:0000256" key="6">
    <source>
        <dbReference type="ARBA" id="ARBA00023136"/>
    </source>
</evidence>
<dbReference type="KEGG" id="phb:HYN04_03405"/>
<dbReference type="InterPro" id="IPR001640">
    <property type="entry name" value="Lgt"/>
</dbReference>
<feature type="transmembrane region" description="Helical" evidence="7">
    <location>
        <begin position="208"/>
        <end position="224"/>
    </location>
</feature>
<comment type="similarity">
    <text evidence="1 7">Belongs to the Lgt family.</text>
</comment>
<proteinExistence type="inferred from homology"/>
<organism evidence="8 9">
    <name type="scientific">Phenylobacterium parvum</name>
    <dbReference type="NCBI Taxonomy" id="2201350"/>
    <lineage>
        <taxon>Bacteria</taxon>
        <taxon>Pseudomonadati</taxon>
        <taxon>Pseudomonadota</taxon>
        <taxon>Alphaproteobacteria</taxon>
        <taxon>Caulobacterales</taxon>
        <taxon>Caulobacteraceae</taxon>
        <taxon>Phenylobacterium</taxon>
    </lineage>
</organism>
<keyword evidence="4 7" id="KW-0812">Transmembrane</keyword>
<evidence type="ECO:0000256" key="3">
    <source>
        <dbReference type="ARBA" id="ARBA00022679"/>
    </source>
</evidence>
<feature type="binding site" evidence="7">
    <location>
        <position position="144"/>
    </location>
    <ligand>
        <name>a 1,2-diacyl-sn-glycero-3-phospho-(1'-sn-glycerol)</name>
        <dbReference type="ChEBI" id="CHEBI:64716"/>
    </ligand>
</feature>
<dbReference type="GO" id="GO:0042158">
    <property type="term" value="P:lipoprotein biosynthetic process"/>
    <property type="evidence" value="ECO:0007669"/>
    <property type="project" value="UniProtKB-UniRule"/>
</dbReference>
<evidence type="ECO:0000256" key="1">
    <source>
        <dbReference type="ARBA" id="ARBA00007150"/>
    </source>
</evidence>
<dbReference type="HAMAP" id="MF_01147">
    <property type="entry name" value="Lgt"/>
    <property type="match status" value="1"/>
</dbReference>
<feature type="transmembrane region" description="Helical" evidence="7">
    <location>
        <begin position="236"/>
        <end position="259"/>
    </location>
</feature>
<keyword evidence="2 7" id="KW-1003">Cell membrane</keyword>
<dbReference type="AlphaFoldDB" id="A0A2Z3HTY0"/>
<name>A0A2Z3HTY0_9CAUL</name>
<protein>
    <recommendedName>
        <fullName evidence="7">Phosphatidylglycerol--prolipoprotein diacylglyceryl transferase</fullName>
        <ecNumber evidence="7">2.5.1.145</ecNumber>
    </recommendedName>
</protein>
<dbReference type="Proteomes" id="UP000247763">
    <property type="component" value="Chromosome"/>
</dbReference>
<dbReference type="EMBL" id="CP029479">
    <property type="protein sequence ID" value="AWM78712.1"/>
    <property type="molecule type" value="Genomic_DNA"/>
</dbReference>
<comment type="catalytic activity">
    <reaction evidence="7">
        <text>L-cysteinyl-[prolipoprotein] + a 1,2-diacyl-sn-glycero-3-phospho-(1'-sn-glycerol) = an S-1,2-diacyl-sn-glyceryl-L-cysteinyl-[prolipoprotein] + sn-glycerol 1-phosphate + H(+)</text>
        <dbReference type="Rhea" id="RHEA:56712"/>
        <dbReference type="Rhea" id="RHEA-COMP:14679"/>
        <dbReference type="Rhea" id="RHEA-COMP:14680"/>
        <dbReference type="ChEBI" id="CHEBI:15378"/>
        <dbReference type="ChEBI" id="CHEBI:29950"/>
        <dbReference type="ChEBI" id="CHEBI:57685"/>
        <dbReference type="ChEBI" id="CHEBI:64716"/>
        <dbReference type="ChEBI" id="CHEBI:140658"/>
        <dbReference type="EC" id="2.5.1.145"/>
    </reaction>
</comment>
<reference evidence="9" key="1">
    <citation type="submission" date="2018-05" db="EMBL/GenBank/DDBJ databases">
        <title>Genome sequencing of Phenylobacterium sp. HYN0004.</title>
        <authorList>
            <person name="Yi H."/>
            <person name="Baek C."/>
        </authorList>
    </citation>
    <scope>NUCLEOTIDE SEQUENCE [LARGE SCALE GENOMIC DNA]</scope>
    <source>
        <strain evidence="9">HYN0004</strain>
    </source>
</reference>
<feature type="transmembrane region" description="Helical" evidence="7">
    <location>
        <begin position="125"/>
        <end position="146"/>
    </location>
</feature>
<dbReference type="UniPathway" id="UPA00664"/>
<accession>A0A2Z3HTY0</accession>
<feature type="transmembrane region" description="Helical" evidence="7">
    <location>
        <begin position="101"/>
        <end position="118"/>
    </location>
</feature>
<feature type="transmembrane region" description="Helical" evidence="7">
    <location>
        <begin position="61"/>
        <end position="81"/>
    </location>
</feature>
<dbReference type="GO" id="GO:0008961">
    <property type="term" value="F:phosphatidylglycerol-prolipoprotein diacylglyceryl transferase activity"/>
    <property type="evidence" value="ECO:0007669"/>
    <property type="project" value="UniProtKB-UniRule"/>
</dbReference>
<dbReference type="GO" id="GO:0005886">
    <property type="term" value="C:plasma membrane"/>
    <property type="evidence" value="ECO:0007669"/>
    <property type="project" value="UniProtKB-SubCell"/>
</dbReference>
<feature type="transmembrane region" description="Helical" evidence="7">
    <location>
        <begin position="20"/>
        <end position="40"/>
    </location>
</feature>
<evidence type="ECO:0000256" key="4">
    <source>
        <dbReference type="ARBA" id="ARBA00022692"/>
    </source>
</evidence>
<dbReference type="PANTHER" id="PTHR30589:SF0">
    <property type="entry name" value="PHOSPHATIDYLGLYCEROL--PROLIPOPROTEIN DIACYLGLYCERYL TRANSFERASE"/>
    <property type="match status" value="1"/>
</dbReference>
<dbReference type="EC" id="2.5.1.145" evidence="7"/>
<comment type="pathway">
    <text evidence="7">Protein modification; lipoprotein biosynthesis (diacylglyceryl transfer).</text>
</comment>
<evidence type="ECO:0000313" key="8">
    <source>
        <dbReference type="EMBL" id="AWM78712.1"/>
    </source>
</evidence>
<comment type="subcellular location">
    <subcellularLocation>
        <location evidence="7">Cell membrane</location>
        <topology evidence="7">Multi-pass membrane protein</topology>
    </subcellularLocation>
</comment>
<keyword evidence="3 7" id="KW-0808">Transferase</keyword>
<keyword evidence="5 7" id="KW-1133">Transmembrane helix</keyword>
<evidence type="ECO:0000256" key="2">
    <source>
        <dbReference type="ARBA" id="ARBA00022475"/>
    </source>
</evidence>
<keyword evidence="6 7" id="KW-0472">Membrane</keyword>
<evidence type="ECO:0000256" key="7">
    <source>
        <dbReference type="HAMAP-Rule" id="MF_01147"/>
    </source>
</evidence>
<keyword evidence="8" id="KW-0449">Lipoprotein</keyword>
<dbReference type="NCBIfam" id="TIGR00544">
    <property type="entry name" value="lgt"/>
    <property type="match status" value="1"/>
</dbReference>
<evidence type="ECO:0000256" key="5">
    <source>
        <dbReference type="ARBA" id="ARBA00022989"/>
    </source>
</evidence>
<dbReference type="PANTHER" id="PTHR30589">
    <property type="entry name" value="PROLIPOPROTEIN DIACYLGLYCERYL TRANSFERASE"/>
    <property type="match status" value="1"/>
</dbReference>
<sequence>MPYPQMDPVLIQIGPLAIRWYALAYIIGILAAWRYAGSMISRPALWGELGPPVDKTGLEDLVLWITLGIIIGGRLGHVLFYTPGMVLSDPLEILRVWNGGMSFHGGCLGVLVAVGLFVRRRGPDLFSLGDLVCAVVPIGLFLGRIANFINGELWGRPTDLPWAMVFPAAGPEPRHPSQLYEAALEGVLLFLVLRWATHRAGLLSRPGVTAGLFFAGYGLARILVETVREPDFYMPAFPLGLTMGMILSLPMVLGGAWLIRRGLAAGPGAVAR</sequence>
<keyword evidence="9" id="KW-1185">Reference proteome</keyword>
<dbReference type="RefSeq" id="WP_110451278.1">
    <property type="nucleotide sequence ID" value="NZ_CP029479.1"/>
</dbReference>